<sequence>MSAFREEGPEGEMTGQSIIRVERLCVYGHHGVLPEETRLGQRFVIDLEICADTRDAVEGDDYTQAVCYAALCERVVALVSGPPVRLIETLADRIARDLLGAFPTIARARIRVGKPGAPIAHGFDTVSVETTLWRQRSVGFSLGCNMGDRAAALRMAVTWLGLAPGLEIEAVSGLYRTAPWGVTDQPDFYNLCVTGRTSLAPHALLRLCKEIETRLGRTPGMRWGARAMDVDLLYLDDCAVSDSVLTLPHPHMTGRAFVLVPLAEIAPAQKISGQSVSDMLDRLPRAADDAVPCTDAPFCLTEDQT</sequence>
<name>A0A511BQA3_9PROT</name>
<evidence type="ECO:0000256" key="7">
    <source>
        <dbReference type="ARBA" id="ARBA00022840"/>
    </source>
</evidence>
<evidence type="ECO:0000256" key="1">
    <source>
        <dbReference type="ARBA" id="ARBA00005051"/>
    </source>
</evidence>
<dbReference type="Gene3D" id="3.30.1130.10">
    <property type="match status" value="1"/>
</dbReference>
<evidence type="ECO:0000256" key="5">
    <source>
        <dbReference type="ARBA" id="ARBA00022741"/>
    </source>
</evidence>
<comment type="pathway">
    <text evidence="10">Cofactor biosynthesis; tetrahydrofolate biosynthesis; 2-amino-4-hydroxy-6-hydroxymethyl-7,8-dihydropteridine diphosphate from 7,8-dihydroneopterin triphosphate: step 3/4.</text>
</comment>
<keyword evidence="4" id="KW-0808">Transferase</keyword>
<comment type="function">
    <text evidence="10">Catalyzes the conversion of 7,8-dihydroneopterin to 6-hydroxymethyl-7,8-dihydropterin.</text>
</comment>
<keyword evidence="6" id="KW-0418">Kinase</keyword>
<dbReference type="AlphaFoldDB" id="A0A511BQA3"/>
<keyword evidence="5" id="KW-0547">Nucleotide-binding</keyword>
<evidence type="ECO:0000313" key="12">
    <source>
        <dbReference type="EMBL" id="GEL02521.1"/>
    </source>
</evidence>
<dbReference type="GO" id="GO:0005524">
    <property type="term" value="F:ATP binding"/>
    <property type="evidence" value="ECO:0007669"/>
    <property type="project" value="UniProtKB-KW"/>
</dbReference>
<dbReference type="InterPro" id="IPR000550">
    <property type="entry name" value="Hppk"/>
</dbReference>
<comment type="similarity">
    <text evidence="10">Belongs to the DHNA family.</text>
</comment>
<comment type="caution">
    <text evidence="12">The sequence shown here is derived from an EMBL/GenBank/DDBJ whole genome shotgun (WGS) entry which is preliminary data.</text>
</comment>
<dbReference type="Pfam" id="PF02152">
    <property type="entry name" value="FolB"/>
    <property type="match status" value="1"/>
</dbReference>
<dbReference type="GO" id="GO:0003848">
    <property type="term" value="F:2-amino-4-hydroxy-6-hydroxymethyldihydropteridine diphosphokinase activity"/>
    <property type="evidence" value="ECO:0007669"/>
    <property type="project" value="UniProtKB-EC"/>
</dbReference>
<keyword evidence="13" id="KW-1185">Reference proteome</keyword>
<proteinExistence type="inferred from homology"/>
<comment type="function">
    <text evidence="9">Catalyzes the transfer of pyrophosphate from adenosine triphosphate (ATP) to 6-hydroxymethyl-7,8-dihydropterin, an enzymatic step in folate biosynthesis pathway.</text>
</comment>
<dbReference type="PROSITE" id="PS00794">
    <property type="entry name" value="HPPK"/>
    <property type="match status" value="1"/>
</dbReference>
<dbReference type="NCBIfam" id="TIGR00525">
    <property type="entry name" value="folB"/>
    <property type="match status" value="1"/>
</dbReference>
<dbReference type="RefSeq" id="WP_246103742.1">
    <property type="nucleotide sequence ID" value="NZ_BJVC01000003.1"/>
</dbReference>
<dbReference type="CDD" id="cd00534">
    <property type="entry name" value="DHNA_DHNTPE"/>
    <property type="match status" value="1"/>
</dbReference>
<dbReference type="EMBL" id="BJVC01000003">
    <property type="protein sequence ID" value="GEL02521.1"/>
    <property type="molecule type" value="Genomic_DNA"/>
</dbReference>
<reference evidence="12 13" key="1">
    <citation type="submission" date="2019-07" db="EMBL/GenBank/DDBJ databases">
        <title>Whole genome shotgun sequence of Swaminathania salitolerans NBRC 104436.</title>
        <authorList>
            <person name="Hosoyama A."/>
            <person name="Uohara A."/>
            <person name="Ohji S."/>
            <person name="Ichikawa N."/>
        </authorList>
    </citation>
    <scope>NUCLEOTIDE SEQUENCE [LARGE SCALE GENOMIC DNA]</scope>
    <source>
        <strain evidence="12 13">NBRC 104436</strain>
    </source>
</reference>
<dbReference type="InterPro" id="IPR035907">
    <property type="entry name" value="Hppk_sf"/>
</dbReference>
<keyword evidence="7" id="KW-0067">ATP-binding</keyword>
<comment type="pathway">
    <text evidence="1">Cofactor biosynthesis; tetrahydrofolate biosynthesis; 2-amino-4-hydroxy-6-hydroxymethyl-7,8-dihydropteridine diphosphate from 7,8-dihydroneopterin triphosphate: step 4/4.</text>
</comment>
<dbReference type="Gene3D" id="3.30.70.560">
    <property type="entry name" value="7,8-Dihydro-6-hydroxymethylpterin-pyrophosphokinase HPPK"/>
    <property type="match status" value="1"/>
</dbReference>
<evidence type="ECO:0000256" key="10">
    <source>
        <dbReference type="RuleBase" id="RU362079"/>
    </source>
</evidence>
<dbReference type="InterPro" id="IPR043133">
    <property type="entry name" value="GTP-CH-I_C/QueF"/>
</dbReference>
<dbReference type="SUPFAM" id="SSF55083">
    <property type="entry name" value="6-hydroxymethyl-7,8-dihydropterin pyrophosphokinase, HPPK"/>
    <property type="match status" value="1"/>
</dbReference>
<dbReference type="EC" id="4.1.2.25" evidence="10"/>
<dbReference type="Proteomes" id="UP000321405">
    <property type="component" value="Unassembled WGS sequence"/>
</dbReference>
<comment type="similarity">
    <text evidence="3">In the N-terminal section; belongs to the DHNA family.</text>
</comment>
<dbReference type="SMART" id="SM00905">
    <property type="entry name" value="FolB"/>
    <property type="match status" value="1"/>
</dbReference>
<organism evidence="12 13">
    <name type="scientific">Swaminathania salitolerans</name>
    <dbReference type="NCBI Taxonomy" id="182838"/>
    <lineage>
        <taxon>Bacteria</taxon>
        <taxon>Pseudomonadati</taxon>
        <taxon>Pseudomonadota</taxon>
        <taxon>Alphaproteobacteria</taxon>
        <taxon>Acetobacterales</taxon>
        <taxon>Acetobacteraceae</taxon>
        <taxon>Swaminathania</taxon>
    </lineage>
</organism>
<evidence type="ECO:0000256" key="3">
    <source>
        <dbReference type="ARBA" id="ARBA00009640"/>
    </source>
</evidence>
<dbReference type="GO" id="GO:0016301">
    <property type="term" value="F:kinase activity"/>
    <property type="evidence" value="ECO:0007669"/>
    <property type="project" value="UniProtKB-KW"/>
</dbReference>
<dbReference type="PANTHER" id="PTHR43071:SF1">
    <property type="entry name" value="2-AMINO-4-HYDROXY-6-HYDROXYMETHYLDIHYDROPTERIDINE PYROPHOSPHOKINASE"/>
    <property type="match status" value="1"/>
</dbReference>
<keyword evidence="8 10" id="KW-0289">Folate biosynthesis</keyword>
<dbReference type="NCBIfam" id="TIGR00526">
    <property type="entry name" value="folB_dom"/>
    <property type="match status" value="1"/>
</dbReference>
<evidence type="ECO:0000256" key="4">
    <source>
        <dbReference type="ARBA" id="ARBA00022679"/>
    </source>
</evidence>
<dbReference type="InterPro" id="IPR006157">
    <property type="entry name" value="FolB_dom"/>
</dbReference>
<dbReference type="GO" id="GO:0046656">
    <property type="term" value="P:folic acid biosynthetic process"/>
    <property type="evidence" value="ECO:0007669"/>
    <property type="project" value="UniProtKB-UniRule"/>
</dbReference>
<evidence type="ECO:0000259" key="11">
    <source>
        <dbReference type="PROSITE" id="PS00794"/>
    </source>
</evidence>
<dbReference type="Pfam" id="PF01288">
    <property type="entry name" value="HPPK"/>
    <property type="match status" value="1"/>
</dbReference>
<dbReference type="GO" id="GO:0046654">
    <property type="term" value="P:tetrahydrofolate biosynthetic process"/>
    <property type="evidence" value="ECO:0007669"/>
    <property type="project" value="UniProtKB-UniRule"/>
</dbReference>
<feature type="domain" description="7,8-dihydro-6-hydroxymethylpterin-pyrophosphokinase" evidence="11">
    <location>
        <begin position="222"/>
        <end position="233"/>
    </location>
</feature>
<accession>A0A511BQA3</accession>
<dbReference type="UniPathway" id="UPA00077">
    <property type="reaction ID" value="UER00154"/>
</dbReference>
<evidence type="ECO:0000313" key="13">
    <source>
        <dbReference type="Proteomes" id="UP000321405"/>
    </source>
</evidence>
<evidence type="ECO:0000256" key="8">
    <source>
        <dbReference type="ARBA" id="ARBA00022909"/>
    </source>
</evidence>
<dbReference type="SUPFAM" id="SSF55620">
    <property type="entry name" value="Tetrahydrobiopterin biosynthesis enzymes-like"/>
    <property type="match status" value="1"/>
</dbReference>
<gene>
    <name evidence="12" type="ORF">SSA02_16840</name>
</gene>
<dbReference type="GO" id="GO:0004150">
    <property type="term" value="F:dihydroneopterin aldolase activity"/>
    <property type="evidence" value="ECO:0007669"/>
    <property type="project" value="UniProtKB-UniRule"/>
</dbReference>
<evidence type="ECO:0000256" key="9">
    <source>
        <dbReference type="ARBA" id="ARBA00029409"/>
    </source>
</evidence>
<dbReference type="NCBIfam" id="TIGR01498">
    <property type="entry name" value="folK"/>
    <property type="match status" value="1"/>
</dbReference>
<dbReference type="InterPro" id="IPR006156">
    <property type="entry name" value="Dihydroneopterin_aldolase"/>
</dbReference>
<comment type="catalytic activity">
    <reaction evidence="10">
        <text>7,8-dihydroneopterin = 6-hydroxymethyl-7,8-dihydropterin + glycolaldehyde</text>
        <dbReference type="Rhea" id="RHEA:10540"/>
        <dbReference type="ChEBI" id="CHEBI:17001"/>
        <dbReference type="ChEBI" id="CHEBI:17071"/>
        <dbReference type="ChEBI" id="CHEBI:44841"/>
        <dbReference type="EC" id="4.1.2.25"/>
    </reaction>
</comment>
<evidence type="ECO:0000256" key="2">
    <source>
        <dbReference type="ARBA" id="ARBA00005810"/>
    </source>
</evidence>
<comment type="similarity">
    <text evidence="2">Belongs to the HPPK family.</text>
</comment>
<keyword evidence="10" id="KW-0456">Lyase</keyword>
<protein>
    <recommendedName>
        <fullName evidence="10">Bifunctional folate synthesis protein</fullName>
    </recommendedName>
    <domain>
        <recommendedName>
            <fullName evidence="10">Dihydroneopterin aldolase</fullName>
            <shortName evidence="10">DHNA</shortName>
            <ecNumber evidence="10">4.1.2.25</ecNumber>
        </recommendedName>
        <alternativeName>
            <fullName evidence="10">7,8-dihydroneopterin aldolase</fullName>
        </alternativeName>
    </domain>
    <domain>
        <recommendedName>
            <fullName evidence="10">2-amino-4-hydroxy-6-hydroxymethyldihydropteridine pyrophosphokinase</fullName>
            <ecNumber evidence="10">2.7.6.3</ecNumber>
        </recommendedName>
        <alternativeName>
            <fullName evidence="10">6-hydroxymethyl-7,8-dihydropterin pyrophosphokinase</fullName>
            <shortName evidence="10">PPPK</shortName>
        </alternativeName>
        <alternativeName>
            <fullName evidence="10">7,8-dihydro-6-hydroxymethylpterin pyrophosphokinase</fullName>
            <shortName evidence="10">HPPK</shortName>
        </alternativeName>
    </domain>
</protein>
<dbReference type="PANTHER" id="PTHR43071">
    <property type="entry name" value="2-AMINO-4-HYDROXY-6-HYDROXYMETHYLDIHYDROPTERIDINE PYROPHOSPHOKINASE"/>
    <property type="match status" value="1"/>
</dbReference>
<dbReference type="EC" id="2.7.6.3" evidence="10"/>
<dbReference type="CDD" id="cd00483">
    <property type="entry name" value="HPPK"/>
    <property type="match status" value="1"/>
</dbReference>
<evidence type="ECO:0000256" key="6">
    <source>
        <dbReference type="ARBA" id="ARBA00022777"/>
    </source>
</evidence>